<proteinExistence type="predicted"/>
<dbReference type="EMBL" id="QGKV02002055">
    <property type="protein sequence ID" value="KAF3495551.1"/>
    <property type="molecule type" value="Genomic_DNA"/>
</dbReference>
<name>A0ABQ7ACZ7_BRACR</name>
<keyword evidence="2" id="KW-1185">Reference proteome</keyword>
<accession>A0ABQ7ACZ7</accession>
<evidence type="ECO:0000313" key="2">
    <source>
        <dbReference type="Proteomes" id="UP000266723"/>
    </source>
</evidence>
<dbReference type="Proteomes" id="UP000266723">
    <property type="component" value="Unassembled WGS sequence"/>
</dbReference>
<reference evidence="1 2" key="1">
    <citation type="journal article" date="2020" name="BMC Genomics">
        <title>Intraspecific diversification of the crop wild relative Brassica cretica Lam. using demographic model selection.</title>
        <authorList>
            <person name="Kioukis A."/>
            <person name="Michalopoulou V.A."/>
            <person name="Briers L."/>
            <person name="Pirintsos S."/>
            <person name="Studholme D.J."/>
            <person name="Pavlidis P."/>
            <person name="Sarris P.F."/>
        </authorList>
    </citation>
    <scope>NUCLEOTIDE SEQUENCE [LARGE SCALE GENOMIC DNA]</scope>
    <source>
        <strain evidence="2">cv. PFS-1207/04</strain>
    </source>
</reference>
<protein>
    <submittedName>
        <fullName evidence="1">Uncharacterized protein</fullName>
    </submittedName>
</protein>
<gene>
    <name evidence="1" type="ORF">DY000_02051770</name>
</gene>
<evidence type="ECO:0000313" key="1">
    <source>
        <dbReference type="EMBL" id="KAF3495551.1"/>
    </source>
</evidence>
<organism evidence="1 2">
    <name type="scientific">Brassica cretica</name>
    <name type="common">Mustard</name>
    <dbReference type="NCBI Taxonomy" id="69181"/>
    <lineage>
        <taxon>Eukaryota</taxon>
        <taxon>Viridiplantae</taxon>
        <taxon>Streptophyta</taxon>
        <taxon>Embryophyta</taxon>
        <taxon>Tracheophyta</taxon>
        <taxon>Spermatophyta</taxon>
        <taxon>Magnoliopsida</taxon>
        <taxon>eudicotyledons</taxon>
        <taxon>Gunneridae</taxon>
        <taxon>Pentapetalae</taxon>
        <taxon>rosids</taxon>
        <taxon>malvids</taxon>
        <taxon>Brassicales</taxon>
        <taxon>Brassicaceae</taxon>
        <taxon>Brassiceae</taxon>
        <taxon>Brassica</taxon>
    </lineage>
</organism>
<sequence>MAQQTRTKVKIVSFAEIYSRALLQSLPSNYRGGTVMLQSQRESCSCRTCCSGFVTVSLLFVCGPILFNRNRRERRWWPSLLTELRSRFSVAALKMIRRQKLQIAKLFKIKLRTFEFTTAIEVVNDLSLLSFRHRLARCWRRWNGSQLT</sequence>
<comment type="caution">
    <text evidence="1">The sequence shown here is derived from an EMBL/GenBank/DDBJ whole genome shotgun (WGS) entry which is preliminary data.</text>
</comment>